<proteinExistence type="inferred from homology"/>
<keyword evidence="9" id="KW-0735">Signal-anchor</keyword>
<dbReference type="GO" id="GO:0016051">
    <property type="term" value="P:carbohydrate biosynthetic process"/>
    <property type="evidence" value="ECO:0007669"/>
    <property type="project" value="InterPro"/>
</dbReference>
<dbReference type="EC" id="2.8.2.-" evidence="9"/>
<organism evidence="10 11">
    <name type="scientific">Halocaridina rubra</name>
    <name type="common">Hawaiian red shrimp</name>
    <dbReference type="NCBI Taxonomy" id="373956"/>
    <lineage>
        <taxon>Eukaryota</taxon>
        <taxon>Metazoa</taxon>
        <taxon>Ecdysozoa</taxon>
        <taxon>Arthropoda</taxon>
        <taxon>Crustacea</taxon>
        <taxon>Multicrustacea</taxon>
        <taxon>Malacostraca</taxon>
        <taxon>Eumalacostraca</taxon>
        <taxon>Eucarida</taxon>
        <taxon>Decapoda</taxon>
        <taxon>Pleocyemata</taxon>
        <taxon>Caridea</taxon>
        <taxon>Atyoidea</taxon>
        <taxon>Atyidae</taxon>
        <taxon>Halocaridina</taxon>
    </lineage>
</organism>
<evidence type="ECO:0000256" key="3">
    <source>
        <dbReference type="ARBA" id="ARBA00022679"/>
    </source>
</evidence>
<keyword evidence="8 9" id="KW-0325">Glycoprotein</keyword>
<sequence length="264" mass="30920">MATLGRVAKRSEILRQHKVMYCEVYKAGSTAWNSLMAHLYGKSKIIETKEFYRMQPLLKPSLQVFMKTLKDEHFVRLVVAREPLSRLLSAYRDRIEDTSHPSWQGSHYAPLILQYSRGKTFAKNEMYYANKTIKIVPTFDEFIRYLVKTKPATYDPHWMPITLQCSVCNINYTHIIHTETFIDDVRYILRETGLNQKIDASLLTLNAHKGKGNTGDLMMTYYSTVKPPSLQKIIDIYKDDFVYFDYNPIEVLKNIFPNETFKFS</sequence>
<reference evidence="10 11" key="1">
    <citation type="submission" date="2023-11" db="EMBL/GenBank/DDBJ databases">
        <title>Halocaridina rubra genome assembly.</title>
        <authorList>
            <person name="Smith C."/>
        </authorList>
    </citation>
    <scope>NUCLEOTIDE SEQUENCE [LARGE SCALE GENOMIC DNA]</scope>
    <source>
        <strain evidence="10">EP-1</strain>
        <tissue evidence="10">Whole</tissue>
    </source>
</reference>
<keyword evidence="9" id="KW-0119">Carbohydrate metabolism</keyword>
<evidence type="ECO:0000256" key="4">
    <source>
        <dbReference type="ARBA" id="ARBA00022692"/>
    </source>
</evidence>
<accession>A0AAN8XAN6</accession>
<dbReference type="PANTHER" id="PTHR12137:SF54">
    <property type="entry name" value="CARBOHYDRATE SULFOTRANSFERASE"/>
    <property type="match status" value="1"/>
</dbReference>
<evidence type="ECO:0000256" key="2">
    <source>
        <dbReference type="ARBA" id="ARBA00006339"/>
    </source>
</evidence>
<keyword evidence="5" id="KW-1133">Transmembrane helix</keyword>
<comment type="similarity">
    <text evidence="2 9">Belongs to the sulfotransferase 2 family.</text>
</comment>
<name>A0AAN8XAN6_HALRR</name>
<keyword evidence="4" id="KW-0812">Transmembrane</keyword>
<evidence type="ECO:0000256" key="1">
    <source>
        <dbReference type="ARBA" id="ARBA00004323"/>
    </source>
</evidence>
<evidence type="ECO:0000256" key="6">
    <source>
        <dbReference type="ARBA" id="ARBA00023034"/>
    </source>
</evidence>
<dbReference type="Proteomes" id="UP001381693">
    <property type="component" value="Unassembled WGS sequence"/>
</dbReference>
<evidence type="ECO:0000256" key="9">
    <source>
        <dbReference type="RuleBase" id="RU364020"/>
    </source>
</evidence>
<dbReference type="GO" id="GO:0000139">
    <property type="term" value="C:Golgi membrane"/>
    <property type="evidence" value="ECO:0007669"/>
    <property type="project" value="UniProtKB-SubCell"/>
</dbReference>
<comment type="caution">
    <text evidence="10">The sequence shown here is derived from an EMBL/GenBank/DDBJ whole genome shotgun (WGS) entry which is preliminary data.</text>
</comment>
<dbReference type="Pfam" id="PF03567">
    <property type="entry name" value="Sulfotransfer_2"/>
    <property type="match status" value="1"/>
</dbReference>
<dbReference type="InterPro" id="IPR018011">
    <property type="entry name" value="Carb_sulfotrans_8-10"/>
</dbReference>
<evidence type="ECO:0000256" key="5">
    <source>
        <dbReference type="ARBA" id="ARBA00022989"/>
    </source>
</evidence>
<dbReference type="PANTHER" id="PTHR12137">
    <property type="entry name" value="CARBOHYDRATE SULFOTRANSFERASE"/>
    <property type="match status" value="1"/>
</dbReference>
<evidence type="ECO:0000256" key="7">
    <source>
        <dbReference type="ARBA" id="ARBA00023136"/>
    </source>
</evidence>
<gene>
    <name evidence="10" type="ORF">SK128_016037</name>
</gene>
<keyword evidence="3 9" id="KW-0808">Transferase</keyword>
<protein>
    <recommendedName>
        <fullName evidence="9">Carbohydrate sulfotransferase</fullName>
        <ecNumber evidence="9">2.8.2.-</ecNumber>
    </recommendedName>
</protein>
<evidence type="ECO:0000256" key="8">
    <source>
        <dbReference type="ARBA" id="ARBA00023180"/>
    </source>
</evidence>
<dbReference type="EMBL" id="JAXCGZ010005756">
    <property type="protein sequence ID" value="KAK7080896.1"/>
    <property type="molecule type" value="Genomic_DNA"/>
</dbReference>
<keyword evidence="7" id="KW-0472">Membrane</keyword>
<keyword evidence="11" id="KW-1185">Reference proteome</keyword>
<dbReference type="InterPro" id="IPR005331">
    <property type="entry name" value="Sulfotransferase"/>
</dbReference>
<evidence type="ECO:0000313" key="10">
    <source>
        <dbReference type="EMBL" id="KAK7080896.1"/>
    </source>
</evidence>
<evidence type="ECO:0000313" key="11">
    <source>
        <dbReference type="Proteomes" id="UP001381693"/>
    </source>
</evidence>
<dbReference type="AlphaFoldDB" id="A0AAN8XAN6"/>
<keyword evidence="6 9" id="KW-0333">Golgi apparatus</keyword>
<dbReference type="GO" id="GO:0008146">
    <property type="term" value="F:sulfotransferase activity"/>
    <property type="evidence" value="ECO:0007669"/>
    <property type="project" value="InterPro"/>
</dbReference>
<comment type="subcellular location">
    <subcellularLocation>
        <location evidence="1 9">Golgi apparatus membrane</location>
        <topology evidence="1 9">Single-pass type II membrane protein</topology>
    </subcellularLocation>
</comment>